<keyword evidence="12" id="KW-1133">Transmembrane helix</keyword>
<keyword evidence="7 10" id="KW-0460">Magnesium</keyword>
<dbReference type="EMBL" id="DSVI01000008">
    <property type="protein sequence ID" value="HGT47797.1"/>
    <property type="molecule type" value="Genomic_DNA"/>
</dbReference>
<sequence>MKNNFLSKVGWTFGLIVLFLIGFFIARNSGNEQKTFKRTQILLGTIVEIQVSDEDEQKANKAISQAFSEVKRIDDLFTTYNEESPVWKINNNSDTLIIVDNEIYHLLVLCDSVTRLSEGCFDVSLDNLTKAWGFYTNNPHLPTKAAIDSALNSSGWKNIQLKENQTIIRRKNVGLNFGAIAKGYAVDKAIDVLKKSGIKKALVNAGGEIKVIGSDWKVGIQHPRDERGIVAVVKLNDMTVATSGDYEQYFEQDGIRYHHIIDPKTGYPARGLQSVTVINESNTFADALATAVFVMGKEKGMKLIENLYNTEAMIIDEEGKIFYSSGFEKFLVN</sequence>
<dbReference type="EC" id="2.7.1.180" evidence="1 10"/>
<dbReference type="PANTHER" id="PTHR30040:SF2">
    <property type="entry name" value="FAD:PROTEIN FMN TRANSFERASE"/>
    <property type="match status" value="1"/>
</dbReference>
<keyword evidence="12" id="KW-0812">Transmembrane</keyword>
<organism evidence="13">
    <name type="scientific">Ignavibacterium album</name>
    <dbReference type="NCBI Taxonomy" id="591197"/>
    <lineage>
        <taxon>Bacteria</taxon>
        <taxon>Pseudomonadati</taxon>
        <taxon>Ignavibacteriota</taxon>
        <taxon>Ignavibacteria</taxon>
        <taxon>Ignavibacteriales</taxon>
        <taxon>Ignavibacteriaceae</taxon>
        <taxon>Ignavibacterium</taxon>
    </lineage>
</organism>
<evidence type="ECO:0000256" key="5">
    <source>
        <dbReference type="ARBA" id="ARBA00022723"/>
    </source>
</evidence>
<proteinExistence type="inferred from homology"/>
<keyword evidence="12" id="KW-0472">Membrane</keyword>
<feature type="binding site" evidence="11">
    <location>
        <position position="290"/>
    </location>
    <ligand>
        <name>Mg(2+)</name>
        <dbReference type="ChEBI" id="CHEBI:18420"/>
    </ligand>
</feature>
<feature type="binding site" evidence="11">
    <location>
        <position position="286"/>
    </location>
    <ligand>
        <name>Mg(2+)</name>
        <dbReference type="ChEBI" id="CHEBI:18420"/>
    </ligand>
</feature>
<dbReference type="GO" id="GO:0016740">
    <property type="term" value="F:transferase activity"/>
    <property type="evidence" value="ECO:0007669"/>
    <property type="project" value="UniProtKB-UniRule"/>
</dbReference>
<name>A0A832DNJ9_9BACT</name>
<dbReference type="InterPro" id="IPR024932">
    <property type="entry name" value="ApbE"/>
</dbReference>
<evidence type="ECO:0000256" key="11">
    <source>
        <dbReference type="PIRSR" id="PIRSR006268-2"/>
    </source>
</evidence>
<evidence type="ECO:0000256" key="2">
    <source>
        <dbReference type="ARBA" id="ARBA00016337"/>
    </source>
</evidence>
<feature type="transmembrane region" description="Helical" evidence="12">
    <location>
        <begin position="6"/>
        <end position="26"/>
    </location>
</feature>
<evidence type="ECO:0000256" key="4">
    <source>
        <dbReference type="ARBA" id="ARBA00022679"/>
    </source>
</evidence>
<gene>
    <name evidence="13" type="ORF">ENS56_07165</name>
</gene>
<dbReference type="PIRSF" id="PIRSF006268">
    <property type="entry name" value="ApbE"/>
    <property type="match status" value="1"/>
</dbReference>
<reference evidence="13" key="1">
    <citation type="journal article" date="2020" name="mSystems">
        <title>Genome- and Community-Level Interaction Insights into Carbon Utilization and Element Cycling Functions of Hydrothermarchaeota in Hydrothermal Sediment.</title>
        <authorList>
            <person name="Zhou Z."/>
            <person name="Liu Y."/>
            <person name="Xu W."/>
            <person name="Pan J."/>
            <person name="Luo Z.H."/>
            <person name="Li M."/>
        </authorList>
    </citation>
    <scope>NUCLEOTIDE SEQUENCE [LARGE SCALE GENOMIC DNA]</scope>
    <source>
        <strain evidence="13">SpSt-500</strain>
    </source>
</reference>
<evidence type="ECO:0000313" key="13">
    <source>
        <dbReference type="EMBL" id="HGT47797.1"/>
    </source>
</evidence>
<keyword evidence="5 10" id="KW-0479">Metal-binding</keyword>
<feature type="binding site" evidence="11">
    <location>
        <position position="179"/>
    </location>
    <ligand>
        <name>Mg(2+)</name>
        <dbReference type="ChEBI" id="CHEBI:18420"/>
    </ligand>
</feature>
<comment type="catalytic activity">
    <reaction evidence="9 10">
        <text>L-threonyl-[protein] + FAD = FMN-L-threonyl-[protein] + AMP + H(+)</text>
        <dbReference type="Rhea" id="RHEA:36847"/>
        <dbReference type="Rhea" id="RHEA-COMP:11060"/>
        <dbReference type="Rhea" id="RHEA-COMP:11061"/>
        <dbReference type="ChEBI" id="CHEBI:15378"/>
        <dbReference type="ChEBI" id="CHEBI:30013"/>
        <dbReference type="ChEBI" id="CHEBI:57692"/>
        <dbReference type="ChEBI" id="CHEBI:74257"/>
        <dbReference type="ChEBI" id="CHEBI:456215"/>
        <dbReference type="EC" id="2.7.1.180"/>
    </reaction>
</comment>
<dbReference type="Pfam" id="PF02424">
    <property type="entry name" value="ApbE"/>
    <property type="match status" value="1"/>
</dbReference>
<dbReference type="GO" id="GO:0046872">
    <property type="term" value="F:metal ion binding"/>
    <property type="evidence" value="ECO:0007669"/>
    <property type="project" value="UniProtKB-UniRule"/>
</dbReference>
<evidence type="ECO:0000256" key="9">
    <source>
        <dbReference type="ARBA" id="ARBA00048540"/>
    </source>
</evidence>
<comment type="cofactor">
    <cofactor evidence="11">
        <name>Mg(2+)</name>
        <dbReference type="ChEBI" id="CHEBI:18420"/>
    </cofactor>
    <cofactor evidence="11">
        <name>Mn(2+)</name>
        <dbReference type="ChEBI" id="CHEBI:29035"/>
    </cofactor>
    <text evidence="11">Magnesium. Can also use manganese.</text>
</comment>
<evidence type="ECO:0000256" key="1">
    <source>
        <dbReference type="ARBA" id="ARBA00011955"/>
    </source>
</evidence>
<dbReference type="PANTHER" id="PTHR30040">
    <property type="entry name" value="THIAMINE BIOSYNTHESIS LIPOPROTEIN APBE"/>
    <property type="match status" value="1"/>
</dbReference>
<evidence type="ECO:0000256" key="8">
    <source>
        <dbReference type="ARBA" id="ARBA00031306"/>
    </source>
</evidence>
<dbReference type="InterPro" id="IPR003374">
    <property type="entry name" value="ApbE-like_sf"/>
</dbReference>
<dbReference type="AlphaFoldDB" id="A0A832DNJ9"/>
<evidence type="ECO:0000256" key="10">
    <source>
        <dbReference type="PIRNR" id="PIRNR006268"/>
    </source>
</evidence>
<keyword evidence="6 10" id="KW-0274">FAD</keyword>
<protein>
    <recommendedName>
        <fullName evidence="2 10">FAD:protein FMN transferase</fullName>
        <ecNumber evidence="1 10">2.7.1.180</ecNumber>
    </recommendedName>
    <alternativeName>
        <fullName evidence="8 10">Flavin transferase</fullName>
    </alternativeName>
</protein>
<comment type="caution">
    <text evidence="13">The sequence shown here is derived from an EMBL/GenBank/DDBJ whole genome shotgun (WGS) entry which is preliminary data.</text>
</comment>
<dbReference type="Gene3D" id="3.10.520.10">
    <property type="entry name" value="ApbE-like domains"/>
    <property type="match status" value="1"/>
</dbReference>
<comment type="similarity">
    <text evidence="10">Belongs to the ApbE family.</text>
</comment>
<evidence type="ECO:0000256" key="3">
    <source>
        <dbReference type="ARBA" id="ARBA00022630"/>
    </source>
</evidence>
<keyword evidence="4 10" id="KW-0808">Transferase</keyword>
<keyword evidence="3 10" id="KW-0285">Flavoprotein</keyword>
<dbReference type="SUPFAM" id="SSF143631">
    <property type="entry name" value="ApbE-like"/>
    <property type="match status" value="1"/>
</dbReference>
<accession>A0A832DNJ9</accession>
<evidence type="ECO:0000256" key="12">
    <source>
        <dbReference type="SAM" id="Phobius"/>
    </source>
</evidence>
<evidence type="ECO:0000256" key="6">
    <source>
        <dbReference type="ARBA" id="ARBA00022827"/>
    </source>
</evidence>
<evidence type="ECO:0000256" key="7">
    <source>
        <dbReference type="ARBA" id="ARBA00022842"/>
    </source>
</evidence>